<evidence type="ECO:0000313" key="1">
    <source>
        <dbReference type="EMBL" id="KNF04314.1"/>
    </source>
</evidence>
<dbReference type="STRING" id="1165861.A0A0L0VYC3"/>
<dbReference type="Proteomes" id="UP000054564">
    <property type="component" value="Unassembled WGS sequence"/>
</dbReference>
<proteinExistence type="predicted"/>
<dbReference type="AlphaFoldDB" id="A0A0L0VYC3"/>
<dbReference type="EMBL" id="AJIL01000013">
    <property type="protein sequence ID" value="KNF04314.1"/>
    <property type="molecule type" value="Genomic_DNA"/>
</dbReference>
<name>A0A0L0VYC3_9BASI</name>
<sequence>MTPTFLLEMRKYYRRIVILVYVTEFVRHITTRYHEAYPYLKTRSDDDPYYSIKDQNDNVIQVRRYYGQSPQQGGLMAIAPLLSCLSSVDGVPDTVDKLKKVWFKANLVKVVESTSGITC</sequence>
<dbReference type="OrthoDB" id="10436688at2759"/>
<accession>A0A0L0VYC3</accession>
<keyword evidence="2" id="KW-1185">Reference proteome</keyword>
<reference evidence="2" key="1">
    <citation type="submission" date="2014-03" db="EMBL/GenBank/DDBJ databases">
        <title>The Genome Sequence of Puccinia striiformis f. sp. tritici PST-78.</title>
        <authorList>
            <consortium name="The Broad Institute Genome Sequencing Platform"/>
            <person name="Cuomo C."/>
            <person name="Hulbert S."/>
            <person name="Chen X."/>
            <person name="Walker B."/>
            <person name="Young S.K."/>
            <person name="Zeng Q."/>
            <person name="Gargeya S."/>
            <person name="Fitzgerald M."/>
            <person name="Haas B."/>
            <person name="Abouelleil A."/>
            <person name="Alvarado L."/>
            <person name="Arachchi H.M."/>
            <person name="Berlin A.M."/>
            <person name="Chapman S.B."/>
            <person name="Goldberg J."/>
            <person name="Griggs A."/>
            <person name="Gujja S."/>
            <person name="Hansen M."/>
            <person name="Howarth C."/>
            <person name="Imamovic A."/>
            <person name="Larimer J."/>
            <person name="McCowan C."/>
            <person name="Montmayeur A."/>
            <person name="Murphy C."/>
            <person name="Neiman D."/>
            <person name="Pearson M."/>
            <person name="Priest M."/>
            <person name="Roberts A."/>
            <person name="Saif S."/>
            <person name="Shea T."/>
            <person name="Sisk P."/>
            <person name="Sykes S."/>
            <person name="Wortman J."/>
            <person name="Nusbaum C."/>
            <person name="Birren B."/>
        </authorList>
    </citation>
    <scope>NUCLEOTIDE SEQUENCE [LARGE SCALE GENOMIC DNA]</scope>
    <source>
        <strain evidence="2">race PST-78</strain>
    </source>
</reference>
<protein>
    <submittedName>
        <fullName evidence="1">Uncharacterized protein</fullName>
    </submittedName>
</protein>
<evidence type="ECO:0000313" key="2">
    <source>
        <dbReference type="Proteomes" id="UP000054564"/>
    </source>
</evidence>
<gene>
    <name evidence="1" type="ORF">PSTG_02656</name>
</gene>
<comment type="caution">
    <text evidence="1">The sequence shown here is derived from an EMBL/GenBank/DDBJ whole genome shotgun (WGS) entry which is preliminary data.</text>
</comment>
<organism evidence="1 2">
    <name type="scientific">Puccinia striiformis f. sp. tritici PST-78</name>
    <dbReference type="NCBI Taxonomy" id="1165861"/>
    <lineage>
        <taxon>Eukaryota</taxon>
        <taxon>Fungi</taxon>
        <taxon>Dikarya</taxon>
        <taxon>Basidiomycota</taxon>
        <taxon>Pucciniomycotina</taxon>
        <taxon>Pucciniomycetes</taxon>
        <taxon>Pucciniales</taxon>
        <taxon>Pucciniaceae</taxon>
        <taxon>Puccinia</taxon>
    </lineage>
</organism>